<evidence type="ECO:0000313" key="2">
    <source>
        <dbReference type="Proteomes" id="UP000258533"/>
    </source>
</evidence>
<dbReference type="Proteomes" id="UP000258533">
    <property type="component" value="Unassembled WGS sequence"/>
</dbReference>
<gene>
    <name evidence="1" type="ORF">AXE73_05390</name>
</gene>
<accession>A0A3D8TII5</accession>
<comment type="caution">
    <text evidence="1">The sequence shown here is derived from an EMBL/GenBank/DDBJ whole genome shotgun (WGS) entry which is preliminary data.</text>
</comment>
<evidence type="ECO:0000313" key="1">
    <source>
        <dbReference type="EMBL" id="RFD77985.1"/>
    </source>
</evidence>
<organism evidence="1 2">
    <name type="scientific">Gardnerella vaginalis</name>
    <dbReference type="NCBI Taxonomy" id="2702"/>
    <lineage>
        <taxon>Bacteria</taxon>
        <taxon>Bacillati</taxon>
        <taxon>Actinomycetota</taxon>
        <taxon>Actinomycetes</taxon>
        <taxon>Bifidobacteriales</taxon>
        <taxon>Bifidobacteriaceae</taxon>
        <taxon>Gardnerella</taxon>
    </lineage>
</organism>
<sequence length="65" mass="7338">MHFKLLQSAEPLKAEALLLRGEDVSAANPRERFSLFAVARGLSISLLASDAHFYGWFMNVNILRF</sequence>
<dbReference type="EMBL" id="LRTT01000001">
    <property type="protein sequence ID" value="RFD77985.1"/>
    <property type="molecule type" value="Genomic_DNA"/>
</dbReference>
<protein>
    <submittedName>
        <fullName evidence="1">Uncharacterized protein</fullName>
    </submittedName>
</protein>
<name>A0A3D8TII5_GARVA</name>
<proteinExistence type="predicted"/>
<reference evidence="1 2" key="1">
    <citation type="submission" date="2016-02" db="EMBL/GenBank/DDBJ databases">
        <title>Gardnerella vaginalis Subgroups Defined by cpn60 Sequencing and Sialidase Activity in Isolates from Canada, Belgium and Kenya.</title>
        <authorList>
            <person name="Schellenberg J."/>
            <person name="Paramel Jayaprakash T."/>
            <person name="Withana Gamage N."/>
            <person name="Patterson M.H."/>
            <person name="Vaneechoutte M."/>
            <person name="Hill J.E."/>
        </authorList>
    </citation>
    <scope>NUCLEOTIDE SEQUENCE [LARGE SCALE GENOMIC DNA]</scope>
    <source>
        <strain evidence="1 2">N144</strain>
    </source>
</reference>
<dbReference type="AlphaFoldDB" id="A0A3D8TII5"/>